<reference evidence="6 7" key="1">
    <citation type="journal article" date="2016" name="Nat. Commun.">
        <title>Extremotolerant tardigrade genome and improved radiotolerance of human cultured cells by tardigrade-unique protein.</title>
        <authorList>
            <person name="Hashimoto T."/>
            <person name="Horikawa D.D."/>
            <person name="Saito Y."/>
            <person name="Kuwahara H."/>
            <person name="Kozuka-Hata H."/>
            <person name="Shin-I T."/>
            <person name="Minakuchi Y."/>
            <person name="Ohishi K."/>
            <person name="Motoyama A."/>
            <person name="Aizu T."/>
            <person name="Enomoto A."/>
            <person name="Kondo K."/>
            <person name="Tanaka S."/>
            <person name="Hara Y."/>
            <person name="Koshikawa S."/>
            <person name="Sagara H."/>
            <person name="Miura T."/>
            <person name="Yokobori S."/>
            <person name="Miyagawa K."/>
            <person name="Suzuki Y."/>
            <person name="Kubo T."/>
            <person name="Oyama M."/>
            <person name="Kohara Y."/>
            <person name="Fujiyama A."/>
            <person name="Arakawa K."/>
            <person name="Katayama T."/>
            <person name="Toyoda A."/>
            <person name="Kunieda T."/>
        </authorList>
    </citation>
    <scope>NUCLEOTIDE SEQUENCE [LARGE SCALE GENOMIC DNA]</scope>
    <source>
        <strain evidence="6 7">YOKOZUNA-1</strain>
    </source>
</reference>
<feature type="domain" description="Receptor ligand binding region" evidence="5">
    <location>
        <begin position="7"/>
        <end position="180"/>
    </location>
</feature>
<dbReference type="InterPro" id="IPR028082">
    <property type="entry name" value="Peripla_BP_I"/>
</dbReference>
<keyword evidence="3" id="KW-1133">Transmembrane helix</keyword>
<keyword evidence="7" id="KW-1185">Reference proteome</keyword>
<gene>
    <name evidence="6" type="primary">RvY_11496</name>
    <name evidence="6" type="synonym">RvY_11496.3</name>
    <name evidence="6" type="ORF">RvY_11496-3</name>
</gene>
<protein>
    <recommendedName>
        <fullName evidence="5">Receptor ligand binding region domain-containing protein</fullName>
    </recommendedName>
</protein>
<evidence type="ECO:0000256" key="2">
    <source>
        <dbReference type="ARBA" id="ARBA00022692"/>
    </source>
</evidence>
<evidence type="ECO:0000256" key="3">
    <source>
        <dbReference type="ARBA" id="ARBA00022989"/>
    </source>
</evidence>
<dbReference type="Gene3D" id="3.40.50.2300">
    <property type="match status" value="1"/>
</dbReference>
<comment type="caution">
    <text evidence="6">The sequence shown here is derived from an EMBL/GenBank/DDBJ whole genome shotgun (WGS) entry which is preliminary data.</text>
</comment>
<dbReference type="OrthoDB" id="10571529at2759"/>
<keyword evidence="2" id="KW-0812">Transmembrane</keyword>
<dbReference type="Proteomes" id="UP000186922">
    <property type="component" value="Unassembled WGS sequence"/>
</dbReference>
<dbReference type="SUPFAM" id="SSF53822">
    <property type="entry name" value="Periplasmic binding protein-like I"/>
    <property type="match status" value="1"/>
</dbReference>
<dbReference type="EMBL" id="BDGG01000006">
    <property type="protein sequence ID" value="GAV00679.1"/>
    <property type="molecule type" value="Genomic_DNA"/>
</dbReference>
<evidence type="ECO:0000256" key="4">
    <source>
        <dbReference type="ARBA" id="ARBA00023136"/>
    </source>
</evidence>
<keyword evidence="4" id="KW-0472">Membrane</keyword>
<proteinExistence type="predicted"/>
<evidence type="ECO:0000259" key="5">
    <source>
        <dbReference type="Pfam" id="PF01094"/>
    </source>
</evidence>
<dbReference type="STRING" id="947166.A0A1D1VQ46"/>
<dbReference type="GO" id="GO:0016020">
    <property type="term" value="C:membrane"/>
    <property type="evidence" value="ECO:0007669"/>
    <property type="project" value="UniProtKB-SubCell"/>
</dbReference>
<sequence length="304" mass="34978">MDFLHKTTTHSRVILYSGHSTPFRSFMLAARSLNLTNGEYVFVTFWPFRSPTSGNFTWQFFDEFDEEARQAYRVILALGMDNGQFQDPKSKGYDVGQRCRRTAKDRYNYSYAKDDAMARAANAYTSFMILAEVLHEVVLTNQTELLSDGPGLAKKFFNRTFQTEIGDMRMSSSGELQIPYIVSAFDREGTYQSVMVRNPVTGRLEILTEPQWPNSVWPPANRPRCGYDGRNRICGVEGGINHITCKLYRLLQYCGVLYSIYRIIKNCSWHRLHRQHISRVHFPSGFQDTQATEPAESRKQLVAA</sequence>
<dbReference type="AlphaFoldDB" id="A0A1D1VQ46"/>
<accession>A0A1D1VQ46</accession>
<evidence type="ECO:0000256" key="1">
    <source>
        <dbReference type="ARBA" id="ARBA00004370"/>
    </source>
</evidence>
<name>A0A1D1VQ46_RAMVA</name>
<dbReference type="Pfam" id="PF01094">
    <property type="entry name" value="ANF_receptor"/>
    <property type="match status" value="1"/>
</dbReference>
<organism evidence="6 7">
    <name type="scientific">Ramazzottius varieornatus</name>
    <name type="common">Water bear</name>
    <name type="synonym">Tardigrade</name>
    <dbReference type="NCBI Taxonomy" id="947166"/>
    <lineage>
        <taxon>Eukaryota</taxon>
        <taxon>Metazoa</taxon>
        <taxon>Ecdysozoa</taxon>
        <taxon>Tardigrada</taxon>
        <taxon>Eutardigrada</taxon>
        <taxon>Parachela</taxon>
        <taxon>Hypsibioidea</taxon>
        <taxon>Ramazzottiidae</taxon>
        <taxon>Ramazzottius</taxon>
    </lineage>
</organism>
<evidence type="ECO:0000313" key="7">
    <source>
        <dbReference type="Proteomes" id="UP000186922"/>
    </source>
</evidence>
<comment type="subcellular location">
    <subcellularLocation>
        <location evidence="1">Membrane</location>
    </subcellularLocation>
</comment>
<evidence type="ECO:0000313" key="6">
    <source>
        <dbReference type="EMBL" id="GAV00679.1"/>
    </source>
</evidence>
<dbReference type="InterPro" id="IPR001828">
    <property type="entry name" value="ANF_lig-bd_rcpt"/>
</dbReference>